<gene>
    <name evidence="2" type="ORF">WOLCODRAFT_23580</name>
</gene>
<evidence type="ECO:0000313" key="3">
    <source>
        <dbReference type="Proteomes" id="UP000218811"/>
    </source>
</evidence>
<name>A0A2H3JUC2_WOLCO</name>
<evidence type="ECO:0000313" key="2">
    <source>
        <dbReference type="EMBL" id="PCH39727.1"/>
    </source>
</evidence>
<sequence>MHSPNDPDSSSDTDNDQQMFEETSSRGLSNRSFVETLFSMGGMGNKRRGPHGPSSSTRDPKSRRREEAARRGAYDGIWESGGTREPGTTRSKDEPVDSHVVETLRNQFGDPFDDAAIKAAA</sequence>
<protein>
    <submittedName>
        <fullName evidence="2">Uncharacterized protein</fullName>
    </submittedName>
</protein>
<feature type="compositionally biased region" description="Polar residues" evidence="1">
    <location>
        <begin position="17"/>
        <end position="33"/>
    </location>
</feature>
<feature type="region of interest" description="Disordered" evidence="1">
    <location>
        <begin position="1"/>
        <end position="98"/>
    </location>
</feature>
<accession>A0A2H3JUC2</accession>
<evidence type="ECO:0000256" key="1">
    <source>
        <dbReference type="SAM" id="MobiDB-lite"/>
    </source>
</evidence>
<dbReference type="Proteomes" id="UP000218811">
    <property type="component" value="Unassembled WGS sequence"/>
</dbReference>
<feature type="compositionally biased region" description="Basic and acidic residues" evidence="1">
    <location>
        <begin position="58"/>
        <end position="73"/>
    </location>
</feature>
<organism evidence="2 3">
    <name type="scientific">Wolfiporia cocos (strain MD-104)</name>
    <name type="common">Brown rot fungus</name>
    <dbReference type="NCBI Taxonomy" id="742152"/>
    <lineage>
        <taxon>Eukaryota</taxon>
        <taxon>Fungi</taxon>
        <taxon>Dikarya</taxon>
        <taxon>Basidiomycota</taxon>
        <taxon>Agaricomycotina</taxon>
        <taxon>Agaricomycetes</taxon>
        <taxon>Polyporales</taxon>
        <taxon>Phaeolaceae</taxon>
        <taxon>Wolfiporia</taxon>
    </lineage>
</organism>
<dbReference type="AlphaFoldDB" id="A0A2H3JUC2"/>
<reference evidence="2 3" key="1">
    <citation type="journal article" date="2012" name="Science">
        <title>The Paleozoic origin of enzymatic lignin decomposition reconstructed from 31 fungal genomes.</title>
        <authorList>
            <person name="Floudas D."/>
            <person name="Binder M."/>
            <person name="Riley R."/>
            <person name="Barry K."/>
            <person name="Blanchette R.A."/>
            <person name="Henrissat B."/>
            <person name="Martinez A.T."/>
            <person name="Otillar R."/>
            <person name="Spatafora J.W."/>
            <person name="Yadav J.S."/>
            <person name="Aerts A."/>
            <person name="Benoit I."/>
            <person name="Boyd A."/>
            <person name="Carlson A."/>
            <person name="Copeland A."/>
            <person name="Coutinho P.M."/>
            <person name="de Vries R.P."/>
            <person name="Ferreira P."/>
            <person name="Findley K."/>
            <person name="Foster B."/>
            <person name="Gaskell J."/>
            <person name="Glotzer D."/>
            <person name="Gorecki P."/>
            <person name="Heitman J."/>
            <person name="Hesse C."/>
            <person name="Hori C."/>
            <person name="Igarashi K."/>
            <person name="Jurgens J.A."/>
            <person name="Kallen N."/>
            <person name="Kersten P."/>
            <person name="Kohler A."/>
            <person name="Kuees U."/>
            <person name="Kumar T.K.A."/>
            <person name="Kuo A."/>
            <person name="LaButti K."/>
            <person name="Larrondo L.F."/>
            <person name="Lindquist E."/>
            <person name="Ling A."/>
            <person name="Lombard V."/>
            <person name="Lucas S."/>
            <person name="Lundell T."/>
            <person name="Martin R."/>
            <person name="McLaughlin D.J."/>
            <person name="Morgenstern I."/>
            <person name="Morin E."/>
            <person name="Murat C."/>
            <person name="Nagy L.G."/>
            <person name="Nolan M."/>
            <person name="Ohm R.A."/>
            <person name="Patyshakuliyeva A."/>
            <person name="Rokas A."/>
            <person name="Ruiz-Duenas F.J."/>
            <person name="Sabat G."/>
            <person name="Salamov A."/>
            <person name="Samejima M."/>
            <person name="Schmutz J."/>
            <person name="Slot J.C."/>
            <person name="St John F."/>
            <person name="Stenlid J."/>
            <person name="Sun H."/>
            <person name="Sun S."/>
            <person name="Syed K."/>
            <person name="Tsang A."/>
            <person name="Wiebenga A."/>
            <person name="Young D."/>
            <person name="Pisabarro A."/>
            <person name="Eastwood D.C."/>
            <person name="Martin F."/>
            <person name="Cullen D."/>
            <person name="Grigoriev I.V."/>
            <person name="Hibbett D.S."/>
        </authorList>
    </citation>
    <scope>NUCLEOTIDE SEQUENCE [LARGE SCALE GENOMIC DNA]</scope>
    <source>
        <strain evidence="2 3">MD-104</strain>
    </source>
</reference>
<keyword evidence="3" id="KW-1185">Reference proteome</keyword>
<dbReference type="OrthoDB" id="2726318at2759"/>
<proteinExistence type="predicted"/>
<dbReference type="EMBL" id="KB468053">
    <property type="protein sequence ID" value="PCH39727.1"/>
    <property type="molecule type" value="Genomic_DNA"/>
</dbReference>